<feature type="domain" description="6-hydroxymethylpterin diphosphokinase MptE-like" evidence="1">
    <location>
        <begin position="215"/>
        <end position="379"/>
    </location>
</feature>
<sequence length="616" mass="71789">MGDIFRHNIDALKEKYPYLAQVFEDLNTKDFESSVVLEKSRNGMPNFKVRKGEHTFFVHSTYDPKTEAVRWTERIDLKGFDTIAVLGVGCGYHIEELEKRFPDKNKIVIEPDRNVFLKLLNTRDITHLILNENILFIITEDTEDAGRVFLSLREEGQIDSVEFSELLSYRKVYEEWWLNLKKDYIRFAKLHQINTNTSVFFAETWLTNLFEGMLQLARSAHIKEYKSAFANIPAIIVSAGPALNRNIHLLKDLYDKAVIISAGSSINILENRGITPHIMVGVDGGEAESRIFNNVKSDEIYFAYTLSVHYDGLKNYNGPKIYFKTNVLEYGDWIDNKMGIDGAEYLRSGSSVSNLSLDIARYMGCNPIILIGQNLSFPNMESYAQGAVLKQEQDKSIREHIEQNIKYYLLEKDIYGNDVYTTESMLSIKFYFEEYVRIYSDRLYLNGSEDGLPIRGIENVPLNEIIERYCTKEYDIKGMLDKKFKEEFDAGSVKDKEAKIRNILDNIHNQSSEIKQKAIKRIDLILDILNNIRGNHNAKWKQIDRLTDEIENCDIYKYFVEPLSKYFIQAIKNERERRMEHISDIQERLKYLYEGLLMQYTEVKEKIVLIDELSKK</sequence>
<dbReference type="AlphaFoldDB" id="W4V4P6"/>
<dbReference type="OrthoDB" id="5291305at2"/>
<protein>
    <submittedName>
        <fullName evidence="2">Motility accessory factor</fullName>
    </submittedName>
</protein>
<dbReference type="PANTHER" id="PTHR41786:SF1">
    <property type="entry name" value="6-HYDROXYMETHYLPTERIN DIPHOSPHOKINASE MPTE-LIKE DOMAIN-CONTAINING PROTEIN"/>
    <property type="match status" value="1"/>
</dbReference>
<gene>
    <name evidence="2" type="ORF">JCM21531_1187</name>
</gene>
<dbReference type="Proteomes" id="UP000019109">
    <property type="component" value="Unassembled WGS sequence"/>
</dbReference>
<proteinExistence type="predicted"/>
<evidence type="ECO:0000259" key="1">
    <source>
        <dbReference type="Pfam" id="PF01973"/>
    </source>
</evidence>
<evidence type="ECO:0000313" key="3">
    <source>
        <dbReference type="Proteomes" id="UP000019109"/>
    </source>
</evidence>
<organism evidence="2 3">
    <name type="scientific">Acetivibrio straminisolvens JCM 21531</name>
    <dbReference type="NCBI Taxonomy" id="1294263"/>
    <lineage>
        <taxon>Bacteria</taxon>
        <taxon>Bacillati</taxon>
        <taxon>Bacillota</taxon>
        <taxon>Clostridia</taxon>
        <taxon>Eubacteriales</taxon>
        <taxon>Oscillospiraceae</taxon>
        <taxon>Acetivibrio</taxon>
    </lineage>
</organism>
<dbReference type="EMBL" id="BAVR01000010">
    <property type="protein sequence ID" value="GAE87788.1"/>
    <property type="molecule type" value="Genomic_DNA"/>
</dbReference>
<dbReference type="PANTHER" id="PTHR41786">
    <property type="entry name" value="MOTILITY ACCESSORY FACTOR MAF"/>
    <property type="match status" value="1"/>
</dbReference>
<dbReference type="STRING" id="1294263.JCM21531_1187"/>
<dbReference type="Pfam" id="PF01973">
    <property type="entry name" value="MptE-like"/>
    <property type="match status" value="1"/>
</dbReference>
<accession>W4V4P6</accession>
<dbReference type="RefSeq" id="WP_117407232.1">
    <property type="nucleotide sequence ID" value="NZ_BAVR01000010.1"/>
</dbReference>
<keyword evidence="3" id="KW-1185">Reference proteome</keyword>
<name>W4V4P6_9FIRM</name>
<evidence type="ECO:0000313" key="2">
    <source>
        <dbReference type="EMBL" id="GAE87788.1"/>
    </source>
</evidence>
<dbReference type="InterPro" id="IPR002826">
    <property type="entry name" value="MptE-like"/>
</dbReference>
<reference evidence="2" key="1">
    <citation type="journal article" date="2014" name="Genome Announc.">
        <title>Draft Genome Sequence of Clostridium straminisolvens Strain JCM 21531T, Isolated from a Cellulose-Degrading Bacterial Community.</title>
        <authorList>
            <person name="Yuki M."/>
            <person name="Oshima K."/>
            <person name="Suda W."/>
            <person name="Sakamoto M."/>
            <person name="Kitamura K."/>
            <person name="Iida T."/>
            <person name="Hattori M."/>
            <person name="Ohkuma M."/>
        </authorList>
    </citation>
    <scope>NUCLEOTIDE SEQUENCE [LARGE SCALE GENOMIC DNA]</scope>
    <source>
        <strain evidence="2">JCM 21531</strain>
    </source>
</reference>
<comment type="caution">
    <text evidence="2">The sequence shown here is derived from an EMBL/GenBank/DDBJ whole genome shotgun (WGS) entry which is preliminary data.</text>
</comment>